<reference evidence="10 11" key="1">
    <citation type="submission" date="2022-05" db="EMBL/GenBank/DDBJ databases">
        <authorList>
            <consortium name="Genoscope - CEA"/>
            <person name="William W."/>
        </authorList>
    </citation>
    <scope>NUCLEOTIDE SEQUENCE [LARGE SCALE GENOMIC DNA]</scope>
</reference>
<evidence type="ECO:0000256" key="2">
    <source>
        <dbReference type="ARBA" id="ARBA00006758"/>
    </source>
</evidence>
<proteinExistence type="inferred from homology"/>
<evidence type="ECO:0000256" key="6">
    <source>
        <dbReference type="ARBA" id="ARBA00023054"/>
    </source>
</evidence>
<evidence type="ECO:0000256" key="3">
    <source>
        <dbReference type="ARBA" id="ARBA00017904"/>
    </source>
</evidence>
<keyword evidence="5 9" id="KW-1133">Transmembrane helix</keyword>
<comment type="subcellular location">
    <subcellularLocation>
        <location evidence="1">Membrane</location>
        <topology evidence="1">Single-pass membrane protein</topology>
    </subcellularLocation>
</comment>
<comment type="similarity">
    <text evidence="2">Belongs to the SMIM15 family.</text>
</comment>
<gene>
    <name evidence="10" type="ORF">PLOB_00015593</name>
</gene>
<accession>A0ABN8R7T1</accession>
<evidence type="ECO:0000256" key="5">
    <source>
        <dbReference type="ARBA" id="ARBA00022989"/>
    </source>
</evidence>
<protein>
    <recommendedName>
        <fullName evidence="3">Small integral membrane protein 15</fullName>
    </recommendedName>
</protein>
<evidence type="ECO:0000256" key="1">
    <source>
        <dbReference type="ARBA" id="ARBA00004167"/>
    </source>
</evidence>
<dbReference type="PANTHER" id="PTHR28644">
    <property type="entry name" value="SMALL INTEGRAL MEMBRANE PROTEIN 15"/>
    <property type="match status" value="1"/>
</dbReference>
<comment type="caution">
    <text evidence="10">The sequence shown here is derived from an EMBL/GenBank/DDBJ whole genome shotgun (WGS) entry which is preliminary data.</text>
</comment>
<feature type="transmembrane region" description="Helical" evidence="9">
    <location>
        <begin position="29"/>
        <end position="49"/>
    </location>
</feature>
<name>A0ABN8R7T1_9CNID</name>
<dbReference type="InterPro" id="IPR027877">
    <property type="entry name" value="Smim15"/>
</dbReference>
<evidence type="ECO:0000256" key="7">
    <source>
        <dbReference type="ARBA" id="ARBA00023136"/>
    </source>
</evidence>
<organism evidence="10 11">
    <name type="scientific">Porites lobata</name>
    <dbReference type="NCBI Taxonomy" id="104759"/>
    <lineage>
        <taxon>Eukaryota</taxon>
        <taxon>Metazoa</taxon>
        <taxon>Cnidaria</taxon>
        <taxon>Anthozoa</taxon>
        <taxon>Hexacorallia</taxon>
        <taxon>Scleractinia</taxon>
        <taxon>Fungiina</taxon>
        <taxon>Poritidae</taxon>
        <taxon>Porites</taxon>
    </lineage>
</organism>
<evidence type="ECO:0000313" key="11">
    <source>
        <dbReference type="Proteomes" id="UP001159405"/>
    </source>
</evidence>
<sequence>MADNSTDKGPWTKMLESFIRYVALNPKEFLLYVFIILTPLMMVSGYLSLKLAKHIEKNEKDKKKKSARQSNIAKSRRRAKAD</sequence>
<evidence type="ECO:0000256" key="4">
    <source>
        <dbReference type="ARBA" id="ARBA00022692"/>
    </source>
</evidence>
<dbReference type="PANTHER" id="PTHR28644:SF1">
    <property type="entry name" value="SMALL INTEGRAL MEMBRANE PROTEIN 15"/>
    <property type="match status" value="1"/>
</dbReference>
<keyword evidence="4 9" id="KW-0812">Transmembrane</keyword>
<keyword evidence="6" id="KW-0175">Coiled coil</keyword>
<dbReference type="Pfam" id="PF15086">
    <property type="entry name" value="UPF0542"/>
    <property type="match status" value="1"/>
</dbReference>
<evidence type="ECO:0000256" key="8">
    <source>
        <dbReference type="SAM" id="MobiDB-lite"/>
    </source>
</evidence>
<feature type="region of interest" description="Disordered" evidence="8">
    <location>
        <begin position="58"/>
        <end position="82"/>
    </location>
</feature>
<keyword evidence="11" id="KW-1185">Reference proteome</keyword>
<evidence type="ECO:0000256" key="9">
    <source>
        <dbReference type="SAM" id="Phobius"/>
    </source>
</evidence>
<dbReference type="EMBL" id="CALNXK010000195">
    <property type="protein sequence ID" value="CAH3174936.1"/>
    <property type="molecule type" value="Genomic_DNA"/>
</dbReference>
<dbReference type="Proteomes" id="UP001159405">
    <property type="component" value="Unassembled WGS sequence"/>
</dbReference>
<keyword evidence="7 9" id="KW-0472">Membrane</keyword>
<evidence type="ECO:0000313" key="10">
    <source>
        <dbReference type="EMBL" id="CAH3174936.1"/>
    </source>
</evidence>